<proteinExistence type="predicted"/>
<dbReference type="EMBL" id="JAOPGA020000801">
    <property type="protein sequence ID" value="KAL0481962.1"/>
    <property type="molecule type" value="Genomic_DNA"/>
</dbReference>
<evidence type="ECO:0000256" key="1">
    <source>
        <dbReference type="SAM" id="SignalP"/>
    </source>
</evidence>
<sequence length="223" mass="25153">MKVFIALIITLCVQFIACVTTIKDGQTITNKGLRSSELFRFENTDSNTAINIQVSSAAGEKLNFIVAKDRQPTLADFDVAGEAVSERYTWVKTYSTPFPAVGTYNILVHGNTTEEYKILVTQSSAFKLEKFHTVHNLYIRPNQYKFFYFDIQEQSSKLFSTSVLQNNTIIYASTSNPKPTLEKHDHVSAPRLDIPLTGAEKRIYLGIFNKGYHPTSIVAYEGF</sequence>
<accession>A0AAW2YY07</accession>
<protein>
    <submittedName>
        <fullName evidence="2">Uncharacterized protein</fullName>
    </submittedName>
</protein>
<dbReference type="AlphaFoldDB" id="A0AAW2YY07"/>
<gene>
    <name evidence="2" type="ORF">AKO1_015045</name>
</gene>
<keyword evidence="1" id="KW-0732">Signal</keyword>
<name>A0AAW2YY07_9EUKA</name>
<reference evidence="2 3" key="1">
    <citation type="submission" date="2024-03" db="EMBL/GenBank/DDBJ databases">
        <title>The Acrasis kona genome and developmental transcriptomes reveal deep origins of eukaryotic multicellular pathways.</title>
        <authorList>
            <person name="Sheikh S."/>
            <person name="Fu C.-J."/>
            <person name="Brown M.W."/>
            <person name="Baldauf S.L."/>
        </authorList>
    </citation>
    <scope>NUCLEOTIDE SEQUENCE [LARGE SCALE GENOMIC DNA]</scope>
    <source>
        <strain evidence="2 3">ATCC MYA-3509</strain>
    </source>
</reference>
<dbReference type="Proteomes" id="UP001431209">
    <property type="component" value="Unassembled WGS sequence"/>
</dbReference>
<evidence type="ECO:0000313" key="2">
    <source>
        <dbReference type="EMBL" id="KAL0481962.1"/>
    </source>
</evidence>
<feature type="chain" id="PRO_5043901524" evidence="1">
    <location>
        <begin position="19"/>
        <end position="223"/>
    </location>
</feature>
<feature type="signal peptide" evidence="1">
    <location>
        <begin position="1"/>
        <end position="18"/>
    </location>
</feature>
<comment type="caution">
    <text evidence="2">The sequence shown here is derived from an EMBL/GenBank/DDBJ whole genome shotgun (WGS) entry which is preliminary data.</text>
</comment>
<evidence type="ECO:0000313" key="3">
    <source>
        <dbReference type="Proteomes" id="UP001431209"/>
    </source>
</evidence>
<organism evidence="2 3">
    <name type="scientific">Acrasis kona</name>
    <dbReference type="NCBI Taxonomy" id="1008807"/>
    <lineage>
        <taxon>Eukaryota</taxon>
        <taxon>Discoba</taxon>
        <taxon>Heterolobosea</taxon>
        <taxon>Tetramitia</taxon>
        <taxon>Eutetramitia</taxon>
        <taxon>Acrasidae</taxon>
        <taxon>Acrasis</taxon>
    </lineage>
</organism>
<keyword evidence="3" id="KW-1185">Reference proteome</keyword>